<dbReference type="InterPro" id="IPR019734">
    <property type="entry name" value="TPR_rpt"/>
</dbReference>
<dbReference type="GeneID" id="54291807"/>
<feature type="domain" description="NB-ARC" evidence="1">
    <location>
        <begin position="56"/>
        <end position="166"/>
    </location>
</feature>
<gene>
    <name evidence="2" type="ORF">BU24DRAFT_57317</name>
</gene>
<proteinExistence type="predicted"/>
<dbReference type="AlphaFoldDB" id="A0A6A5XBC2"/>
<dbReference type="Gene3D" id="3.40.50.300">
    <property type="entry name" value="P-loop containing nucleotide triphosphate hydrolases"/>
    <property type="match status" value="1"/>
</dbReference>
<dbReference type="Pfam" id="PF13424">
    <property type="entry name" value="TPR_12"/>
    <property type="match status" value="1"/>
</dbReference>
<dbReference type="InterPro" id="IPR027417">
    <property type="entry name" value="P-loop_NTPase"/>
</dbReference>
<dbReference type="InterPro" id="IPR011990">
    <property type="entry name" value="TPR-like_helical_dom_sf"/>
</dbReference>
<dbReference type="SMART" id="SM00028">
    <property type="entry name" value="TPR"/>
    <property type="match status" value="5"/>
</dbReference>
<accession>A0A6A5XBC2</accession>
<dbReference type="Gene3D" id="1.25.40.10">
    <property type="entry name" value="Tetratricopeptide repeat domain"/>
    <property type="match status" value="2"/>
</dbReference>
<dbReference type="Proteomes" id="UP000799778">
    <property type="component" value="Unassembled WGS sequence"/>
</dbReference>
<dbReference type="InterPro" id="IPR002182">
    <property type="entry name" value="NB-ARC"/>
</dbReference>
<dbReference type="PANTHER" id="PTHR35205">
    <property type="entry name" value="NB-ARC AND TPR DOMAIN PROTEIN"/>
    <property type="match status" value="1"/>
</dbReference>
<evidence type="ECO:0000313" key="3">
    <source>
        <dbReference type="Proteomes" id="UP000799778"/>
    </source>
</evidence>
<dbReference type="EMBL" id="ML978076">
    <property type="protein sequence ID" value="KAF2010375.1"/>
    <property type="molecule type" value="Genomic_DNA"/>
</dbReference>
<protein>
    <recommendedName>
        <fullName evidence="1">NB-ARC domain-containing protein</fullName>
    </recommendedName>
</protein>
<dbReference type="SUPFAM" id="SSF52540">
    <property type="entry name" value="P-loop containing nucleoside triphosphate hydrolases"/>
    <property type="match status" value="1"/>
</dbReference>
<name>A0A6A5XBC2_9PLEO</name>
<dbReference type="OrthoDB" id="5394701at2759"/>
<dbReference type="SUPFAM" id="SSF48452">
    <property type="entry name" value="TPR-like"/>
    <property type="match status" value="1"/>
</dbReference>
<evidence type="ECO:0000313" key="2">
    <source>
        <dbReference type="EMBL" id="KAF2010375.1"/>
    </source>
</evidence>
<evidence type="ECO:0000259" key="1">
    <source>
        <dbReference type="Pfam" id="PF00931"/>
    </source>
</evidence>
<dbReference type="Pfam" id="PF00931">
    <property type="entry name" value="NB-ARC"/>
    <property type="match status" value="1"/>
</dbReference>
<dbReference type="RefSeq" id="XP_033378714.1">
    <property type="nucleotide sequence ID" value="XM_033534410.1"/>
</dbReference>
<organism evidence="2 3">
    <name type="scientific">Aaosphaeria arxii CBS 175.79</name>
    <dbReference type="NCBI Taxonomy" id="1450172"/>
    <lineage>
        <taxon>Eukaryota</taxon>
        <taxon>Fungi</taxon>
        <taxon>Dikarya</taxon>
        <taxon>Ascomycota</taxon>
        <taxon>Pezizomycotina</taxon>
        <taxon>Dothideomycetes</taxon>
        <taxon>Pleosporomycetidae</taxon>
        <taxon>Pleosporales</taxon>
        <taxon>Pleosporales incertae sedis</taxon>
        <taxon>Aaosphaeria</taxon>
    </lineage>
</organism>
<keyword evidence="3" id="KW-1185">Reference proteome</keyword>
<dbReference type="GO" id="GO:0043531">
    <property type="term" value="F:ADP binding"/>
    <property type="evidence" value="ECO:0007669"/>
    <property type="project" value="InterPro"/>
</dbReference>
<reference evidence="2" key="1">
    <citation type="journal article" date="2020" name="Stud. Mycol.">
        <title>101 Dothideomycetes genomes: a test case for predicting lifestyles and emergence of pathogens.</title>
        <authorList>
            <person name="Haridas S."/>
            <person name="Albert R."/>
            <person name="Binder M."/>
            <person name="Bloem J."/>
            <person name="Labutti K."/>
            <person name="Salamov A."/>
            <person name="Andreopoulos B."/>
            <person name="Baker S."/>
            <person name="Barry K."/>
            <person name="Bills G."/>
            <person name="Bluhm B."/>
            <person name="Cannon C."/>
            <person name="Castanera R."/>
            <person name="Culley D."/>
            <person name="Daum C."/>
            <person name="Ezra D."/>
            <person name="Gonzalez J."/>
            <person name="Henrissat B."/>
            <person name="Kuo A."/>
            <person name="Liang C."/>
            <person name="Lipzen A."/>
            <person name="Lutzoni F."/>
            <person name="Magnuson J."/>
            <person name="Mondo S."/>
            <person name="Nolan M."/>
            <person name="Ohm R."/>
            <person name="Pangilinan J."/>
            <person name="Park H.-J."/>
            <person name="Ramirez L."/>
            <person name="Alfaro M."/>
            <person name="Sun H."/>
            <person name="Tritt A."/>
            <person name="Yoshinaga Y."/>
            <person name="Zwiers L.-H."/>
            <person name="Turgeon B."/>
            <person name="Goodwin S."/>
            <person name="Spatafora J."/>
            <person name="Crous P."/>
            <person name="Grigoriev I."/>
        </authorList>
    </citation>
    <scope>NUCLEOTIDE SEQUENCE</scope>
    <source>
        <strain evidence="2">CBS 175.79</strain>
    </source>
</reference>
<dbReference type="PANTHER" id="PTHR35205:SF1">
    <property type="entry name" value="ZU5 DOMAIN-CONTAINING PROTEIN"/>
    <property type="match status" value="1"/>
</dbReference>
<sequence>MKENLSDTLVSRNNSSVQFIMNAYYSRNLAFTGREDVFLDISKTLQLDSPELPDGLRSIALFGLSGIGKTEIAIEFAYRYKTHYSHVIWVYAGTEGEMRSDFVRIAGDMNMDQSGGSERKALELAMRRWLNTTSDRWLLVFDNVQQRSDILPYWPQSSTGNVIITSEKALYEGLTTLQLRINPFTPEEGSSFILNQMHLENSSKRQAKKLSNELCGHPLAISEVVERAVASHTRLPDLLKRFQTRRWRVERWSDNSNVSWKTYKLIPNTGWEAALESLPQDSKELLYILAFLNPHRVSQEFLRNAPGVLPTREDMSEDFSLTMQIADLSRGNFVERNIATSNSVNLRMQRALRRALLRKLDKEPAERQKYFHKAYLLVRASFPHRDMTSRSLQNDAIWRENIPQVISLQSSFERSDPPIAYNMEFAELLADAGSFLWGQQLSQVARSVLELGEKIALKVLNDDDPSPTLAAIENYLGLIEAHGSVDQRKKGAERLKVVVKLRENILRSLPPGTATIEQQVDVGRAWNDLAYFYADFEEFEEADGWMTKSLDLYKSLGDENTLRFRFSLQYIDMTVVRFGQGRLDEALALANQACFLYRSELGWKNLETMRFESQWGYLLIGAGKLDEALRKFQEVLLVQSELLKLENPGVLNTNYWIGTVYYYLNQLDEAVKYLRTAVQHGTNSGFSETDLARAQYRLGIVLYAQGCREEAISIEKEVISSVSSEDRPETGDHDKWMAFLDKRVYIQNGRSTGPFRGIRTGPF</sequence>